<evidence type="ECO:0000313" key="1">
    <source>
        <dbReference type="EMBL" id="CUS09138.1"/>
    </source>
</evidence>
<proteinExistence type="predicted"/>
<dbReference type="GO" id="GO:0005739">
    <property type="term" value="C:mitochondrion"/>
    <property type="evidence" value="ECO:0007669"/>
    <property type="project" value="TreeGrafter"/>
</dbReference>
<name>A0A292PR86_9PEZI</name>
<dbReference type="AlphaFoldDB" id="A0A292PR86"/>
<accession>A0A292PR86</accession>
<organism evidence="1 2">
    <name type="scientific">Tuber aestivum</name>
    <name type="common">summer truffle</name>
    <dbReference type="NCBI Taxonomy" id="59557"/>
    <lineage>
        <taxon>Eukaryota</taxon>
        <taxon>Fungi</taxon>
        <taxon>Dikarya</taxon>
        <taxon>Ascomycota</taxon>
        <taxon>Pezizomycotina</taxon>
        <taxon>Pezizomycetes</taxon>
        <taxon>Pezizales</taxon>
        <taxon>Tuberaceae</taxon>
        <taxon>Tuber</taxon>
    </lineage>
</organism>
<reference evidence="1" key="1">
    <citation type="submission" date="2015-10" db="EMBL/GenBank/DDBJ databases">
        <authorList>
            <person name="Regsiter A."/>
            <person name="william w."/>
        </authorList>
    </citation>
    <scope>NUCLEOTIDE SEQUENCE</scope>
    <source>
        <strain evidence="1">Montdore</strain>
    </source>
</reference>
<keyword evidence="2" id="KW-1185">Reference proteome</keyword>
<protein>
    <recommendedName>
        <fullName evidence="3">Sequence orphan</fullName>
    </recommendedName>
</protein>
<dbReference type="PANTHER" id="PTHR37845:SF1">
    <property type="entry name" value="SEQUENCE ORPHAN"/>
    <property type="match status" value="1"/>
</dbReference>
<evidence type="ECO:0008006" key="3">
    <source>
        <dbReference type="Google" id="ProtNLM"/>
    </source>
</evidence>
<sequence>MPVPSPATIIPPNPASKVMAGEAKEAGPTLGKSSLMAERILSDILAAGTATMLVSPGMHALPLIFPRSIIENASGRSPSVLSSAAASLKTLLKTPHRFFFSKPFALIYAYGGQMTYFGTYFTANSIDTASSLRNGTDLKTVTAGTEKFVATSCMNMGLGLVKDRNFARIFGTGSPRPVPLPTFILFSTRDAMTIFASFNVPPLLAPYMPQSMGVRPESIAQFLAPAACQMLSTPLHLTGLDIYNRQGKATIKSRWEAVKKNWPASALARMCRIIPAFGFGGVANARIRRSLLEKVEKRSR</sequence>
<evidence type="ECO:0000313" key="2">
    <source>
        <dbReference type="Proteomes" id="UP001412239"/>
    </source>
</evidence>
<dbReference type="EMBL" id="LN891097">
    <property type="protein sequence ID" value="CUS09138.1"/>
    <property type="molecule type" value="Genomic_DNA"/>
</dbReference>
<dbReference type="PANTHER" id="PTHR37845">
    <property type="entry name" value="SEQUENCE ORPHAN"/>
    <property type="match status" value="1"/>
</dbReference>
<gene>
    <name evidence="1" type="ORF">GSTUAT00006774001</name>
</gene>
<dbReference type="InterPro" id="IPR038781">
    <property type="entry name" value="C365.16-ike"/>
</dbReference>
<dbReference type="Proteomes" id="UP001412239">
    <property type="component" value="Unassembled WGS sequence"/>
</dbReference>